<reference evidence="6" key="1">
    <citation type="submission" date="2023-03" db="EMBL/GenBank/DDBJ databases">
        <title>Chitinimonas shenzhenensis gen. nov., sp. nov., a novel member of family Burkholderiaceae isolated from activated sludge collected in Shen Zhen, China.</title>
        <authorList>
            <person name="Wang X."/>
        </authorList>
    </citation>
    <scope>NUCLEOTIDE SEQUENCE</scope>
    <source>
        <strain evidence="6">DQS-5</strain>
    </source>
</reference>
<comment type="similarity">
    <text evidence="2">Belongs to the VgrG protein family.</text>
</comment>
<dbReference type="Proteomes" id="UP001172778">
    <property type="component" value="Unassembled WGS sequence"/>
</dbReference>
<name>A0ABT7E3U3_9NEIS</name>
<dbReference type="Pfam" id="PF05954">
    <property type="entry name" value="Phage_GPD"/>
    <property type="match status" value="1"/>
</dbReference>
<evidence type="ECO:0000313" key="6">
    <source>
        <dbReference type="EMBL" id="MDK2126971.1"/>
    </source>
</evidence>
<dbReference type="InterPro" id="IPR054030">
    <property type="entry name" value="Gp5_Vgr_C"/>
</dbReference>
<proteinExistence type="inferred from homology"/>
<dbReference type="NCBIfam" id="TIGR03361">
    <property type="entry name" value="VI_Rhs_Vgr"/>
    <property type="match status" value="1"/>
</dbReference>
<dbReference type="Gene3D" id="2.40.50.230">
    <property type="entry name" value="Gp5 N-terminal domain"/>
    <property type="match status" value="1"/>
</dbReference>
<dbReference type="SUPFAM" id="SSF69279">
    <property type="entry name" value="Phage tail proteins"/>
    <property type="match status" value="2"/>
</dbReference>
<dbReference type="Gene3D" id="3.55.50.10">
    <property type="entry name" value="Baseplate protein-like domains"/>
    <property type="match status" value="1"/>
</dbReference>
<organism evidence="6 7">
    <name type="scientific">Parachitinimonas caeni</name>
    <dbReference type="NCBI Taxonomy" id="3031301"/>
    <lineage>
        <taxon>Bacteria</taxon>
        <taxon>Pseudomonadati</taxon>
        <taxon>Pseudomonadota</taxon>
        <taxon>Betaproteobacteria</taxon>
        <taxon>Neisseriales</taxon>
        <taxon>Chitinibacteraceae</taxon>
        <taxon>Parachitinimonas</taxon>
    </lineage>
</organism>
<comment type="subcellular location">
    <subcellularLocation>
        <location evidence="1">Secreted</location>
    </subcellularLocation>
</comment>
<keyword evidence="3" id="KW-0964">Secreted</keyword>
<keyword evidence="7" id="KW-1185">Reference proteome</keyword>
<gene>
    <name evidence="6" type="primary">tssI</name>
    <name evidence="6" type="ORF">PZA18_23285</name>
</gene>
<comment type="caution">
    <text evidence="6">The sequence shown here is derived from an EMBL/GenBank/DDBJ whole genome shotgun (WGS) entry which is preliminary data.</text>
</comment>
<evidence type="ECO:0000256" key="1">
    <source>
        <dbReference type="ARBA" id="ARBA00004613"/>
    </source>
</evidence>
<dbReference type="SUPFAM" id="SSF69349">
    <property type="entry name" value="Phage fibre proteins"/>
    <property type="match status" value="2"/>
</dbReference>
<accession>A0ABT7E3U3</accession>
<dbReference type="SUPFAM" id="SSF69255">
    <property type="entry name" value="gp5 N-terminal domain-like"/>
    <property type="match status" value="1"/>
</dbReference>
<dbReference type="EMBL" id="JARRAF010000077">
    <property type="protein sequence ID" value="MDK2126971.1"/>
    <property type="molecule type" value="Genomic_DNA"/>
</dbReference>
<dbReference type="InterPro" id="IPR006531">
    <property type="entry name" value="Gp5/Vgr_OB"/>
</dbReference>
<dbReference type="Pfam" id="PF04717">
    <property type="entry name" value="Phage_base_V"/>
    <property type="match status" value="1"/>
</dbReference>
<evidence type="ECO:0000256" key="3">
    <source>
        <dbReference type="ARBA" id="ARBA00022525"/>
    </source>
</evidence>
<dbReference type="NCBIfam" id="TIGR01646">
    <property type="entry name" value="vgr_GE"/>
    <property type="match status" value="1"/>
</dbReference>
<dbReference type="Pfam" id="PF22178">
    <property type="entry name" value="Gp5_trimer_C"/>
    <property type="match status" value="1"/>
</dbReference>
<feature type="domain" description="Gp5/Type VI secretion system Vgr C-terminal trimerisation" evidence="5">
    <location>
        <begin position="321"/>
        <end position="434"/>
    </location>
</feature>
<dbReference type="PANTHER" id="PTHR32305">
    <property type="match status" value="1"/>
</dbReference>
<dbReference type="RefSeq" id="WP_284103294.1">
    <property type="nucleotide sequence ID" value="NZ_JARRAF010000077.1"/>
</dbReference>
<protein>
    <submittedName>
        <fullName evidence="6">Type VI secretion system tip protein TssI/VgrG</fullName>
    </submittedName>
</protein>
<feature type="non-terminal residue" evidence="6">
    <location>
        <position position="1"/>
    </location>
</feature>
<evidence type="ECO:0000313" key="7">
    <source>
        <dbReference type="Proteomes" id="UP001172778"/>
    </source>
</evidence>
<dbReference type="InterPro" id="IPR017847">
    <property type="entry name" value="T6SS_RhsGE_Vgr_subset"/>
</dbReference>
<dbReference type="InterPro" id="IPR006533">
    <property type="entry name" value="T6SS_Vgr_RhsGE"/>
</dbReference>
<evidence type="ECO:0000259" key="4">
    <source>
        <dbReference type="Pfam" id="PF04717"/>
    </source>
</evidence>
<evidence type="ECO:0000259" key="5">
    <source>
        <dbReference type="Pfam" id="PF22178"/>
    </source>
</evidence>
<dbReference type="InterPro" id="IPR037026">
    <property type="entry name" value="Vgr_OB-fold_dom_sf"/>
</dbReference>
<dbReference type="PANTHER" id="PTHR32305:SF15">
    <property type="entry name" value="PROTEIN RHSA-RELATED"/>
    <property type="match status" value="1"/>
</dbReference>
<feature type="domain" description="Gp5/Type VI secretion system Vgr protein OB-fold" evidence="4">
    <location>
        <begin position="237"/>
        <end position="304"/>
    </location>
</feature>
<dbReference type="InterPro" id="IPR050708">
    <property type="entry name" value="T6SS_VgrG/RHS"/>
</dbReference>
<evidence type="ECO:0000256" key="2">
    <source>
        <dbReference type="ARBA" id="ARBA00005558"/>
    </source>
</evidence>
<dbReference type="Gene3D" id="4.10.220.110">
    <property type="match status" value="1"/>
</dbReference>
<sequence length="592" mass="66271">RESDLNFVSRLMEEEGIYYYFEHGGGKHTLVLADGIASHSPAPGFEQVPFYLGGQDGGMTVNREHMAHWRTEKSVQPADYVLNDYDFLKPKADLKVKAIVDREHPQAKHEIYDYPGQYVDPGVGEHYARVRIDELQARHERVVGQGPVRGLPVGYLFSLTEHPRGDQNRQYLVAQATLHLSESDYRSGGGEWEAQVDIQALPSNLPFRPERSTPKPIVQGPQTAVIVGPAGEEIWTDEHARVKVQFHWDRRGKKNDQSSCWVRVSQPWAGQNFGMVAIPRIGQEVVVSFLEGDPDQPLITGRVYNADQMPPWDLPGNKTQSGILSRSSQGGHYDHANALRFEDKKGAEEVWLHAEKDQRIEVEHDESHWVGNDRRKTIDRDETTIVHRHRTETVDGNETITVHQNRTETVDQNETLTIHQNRKERVDHNETISIGDNRNEDVGKNESVTIGGNRNKTVRKNEDVNIGKNRSEKVGKNQSTKIGMMKNELVGMMSNEVVGLAKTTTVGGAYAVTVGATMNTTVMMSQTEQIGQNKTVTVGKAFKINAGDEFEVVCGKAVFRMTKDGKITISGTQFHFEAGGDVQIVGKVIDLN</sequence>